<dbReference type="Proteomes" id="UP000827872">
    <property type="component" value="Linkage Group LG03"/>
</dbReference>
<gene>
    <name evidence="1" type="ORF">K3G42_019479</name>
</gene>
<evidence type="ECO:0000313" key="2">
    <source>
        <dbReference type="Proteomes" id="UP000827872"/>
    </source>
</evidence>
<reference evidence="1" key="1">
    <citation type="submission" date="2021-08" db="EMBL/GenBank/DDBJ databases">
        <title>The first chromosome-level gecko genome reveals the dynamic sex chromosomes of Neotropical dwarf geckos (Sphaerodactylidae: Sphaerodactylus).</title>
        <authorList>
            <person name="Pinto B.J."/>
            <person name="Keating S.E."/>
            <person name="Gamble T."/>
        </authorList>
    </citation>
    <scope>NUCLEOTIDE SEQUENCE</scope>
    <source>
        <strain evidence="1">TG3544</strain>
    </source>
</reference>
<comment type="caution">
    <text evidence="1">The sequence shown here is derived from an EMBL/GenBank/DDBJ whole genome shotgun (WGS) entry which is preliminary data.</text>
</comment>
<sequence>MKKTLYLREHRNFGVKRRKNIVCFFLSEKEENTSMQKQSYYKTQPLSVQAKRIEKRKEAAVGERDFTCLGILAWQSYAHTVPMQDCTVIKAANRNLACGRSQAQFLTIPL</sequence>
<name>A0ACB8EHG2_9SAUR</name>
<dbReference type="EMBL" id="CM037616">
    <property type="protein sequence ID" value="KAH7992109.1"/>
    <property type="molecule type" value="Genomic_DNA"/>
</dbReference>
<accession>A0ACB8EHG2</accession>
<keyword evidence="2" id="KW-1185">Reference proteome</keyword>
<proteinExistence type="predicted"/>
<protein>
    <submittedName>
        <fullName evidence="1">Uncharacterized protein</fullName>
    </submittedName>
</protein>
<evidence type="ECO:0000313" key="1">
    <source>
        <dbReference type="EMBL" id="KAH7992109.1"/>
    </source>
</evidence>
<organism evidence="1 2">
    <name type="scientific">Sphaerodactylus townsendi</name>
    <dbReference type="NCBI Taxonomy" id="933632"/>
    <lineage>
        <taxon>Eukaryota</taxon>
        <taxon>Metazoa</taxon>
        <taxon>Chordata</taxon>
        <taxon>Craniata</taxon>
        <taxon>Vertebrata</taxon>
        <taxon>Euteleostomi</taxon>
        <taxon>Lepidosauria</taxon>
        <taxon>Squamata</taxon>
        <taxon>Bifurcata</taxon>
        <taxon>Gekkota</taxon>
        <taxon>Sphaerodactylidae</taxon>
        <taxon>Sphaerodactylus</taxon>
    </lineage>
</organism>